<dbReference type="Gene3D" id="3.30.70.80">
    <property type="entry name" value="Peptidase S8 propeptide/proteinase inhibitor I9"/>
    <property type="match status" value="1"/>
</dbReference>
<evidence type="ECO:0000256" key="4">
    <source>
        <dbReference type="ARBA" id="ARBA00022801"/>
    </source>
</evidence>
<keyword evidence="4 6" id="KW-0378">Hydrolase</keyword>
<protein>
    <submittedName>
        <fullName evidence="11">Subtilisin-like protein</fullName>
    </submittedName>
</protein>
<evidence type="ECO:0000259" key="10">
    <source>
        <dbReference type="Pfam" id="PF05922"/>
    </source>
</evidence>
<feature type="active site" description="Charge relay system" evidence="6">
    <location>
        <position position="194"/>
    </location>
</feature>
<evidence type="ECO:0000256" key="2">
    <source>
        <dbReference type="ARBA" id="ARBA00022670"/>
    </source>
</evidence>
<organism evidence="11 12">
    <name type="scientific">Choiromyces venosus 120613-1</name>
    <dbReference type="NCBI Taxonomy" id="1336337"/>
    <lineage>
        <taxon>Eukaryota</taxon>
        <taxon>Fungi</taxon>
        <taxon>Dikarya</taxon>
        <taxon>Ascomycota</taxon>
        <taxon>Pezizomycotina</taxon>
        <taxon>Pezizomycetes</taxon>
        <taxon>Pezizales</taxon>
        <taxon>Tuberaceae</taxon>
        <taxon>Choiromyces</taxon>
    </lineage>
</organism>
<dbReference type="PRINTS" id="PR00723">
    <property type="entry name" value="SUBTILISIN"/>
</dbReference>
<dbReference type="SUPFAM" id="SSF52743">
    <property type="entry name" value="Subtilisin-like"/>
    <property type="match status" value="1"/>
</dbReference>
<dbReference type="GO" id="GO:0006508">
    <property type="term" value="P:proteolysis"/>
    <property type="evidence" value="ECO:0007669"/>
    <property type="project" value="UniProtKB-KW"/>
</dbReference>
<dbReference type="InterPro" id="IPR050131">
    <property type="entry name" value="Peptidase_S8_subtilisin-like"/>
</dbReference>
<dbReference type="PROSITE" id="PS00136">
    <property type="entry name" value="SUBTILASE_ASP"/>
    <property type="match status" value="1"/>
</dbReference>
<dbReference type="FunFam" id="3.40.50.200:FF:000007">
    <property type="entry name" value="Subtilisin-like serine protease"/>
    <property type="match status" value="1"/>
</dbReference>
<dbReference type="OrthoDB" id="206201at2759"/>
<evidence type="ECO:0000256" key="6">
    <source>
        <dbReference type="PROSITE-ProRule" id="PRU01240"/>
    </source>
</evidence>
<feature type="active site" description="Charge relay system" evidence="6">
    <location>
        <position position="162"/>
    </location>
</feature>
<dbReference type="PROSITE" id="PS51892">
    <property type="entry name" value="SUBTILASE"/>
    <property type="match status" value="1"/>
</dbReference>
<dbReference type="InterPro" id="IPR015500">
    <property type="entry name" value="Peptidase_S8_subtilisin-rel"/>
</dbReference>
<feature type="domain" description="Peptidase S8/S53" evidence="9">
    <location>
        <begin position="158"/>
        <end position="364"/>
    </location>
</feature>
<dbReference type="CDD" id="cd04077">
    <property type="entry name" value="Peptidases_S8_PCSK9_ProteinaseK_like"/>
    <property type="match status" value="1"/>
</dbReference>
<dbReference type="Pfam" id="PF00082">
    <property type="entry name" value="Peptidase_S8"/>
    <property type="match status" value="1"/>
</dbReference>
<feature type="active site" description="Charge relay system" evidence="6">
    <location>
        <position position="354"/>
    </location>
</feature>
<dbReference type="Proteomes" id="UP000276215">
    <property type="component" value="Unassembled WGS sequence"/>
</dbReference>
<evidence type="ECO:0000256" key="1">
    <source>
        <dbReference type="ARBA" id="ARBA00011073"/>
    </source>
</evidence>
<dbReference type="PANTHER" id="PTHR43806">
    <property type="entry name" value="PEPTIDASE S8"/>
    <property type="match status" value="1"/>
</dbReference>
<dbReference type="InterPro" id="IPR010259">
    <property type="entry name" value="S8pro/Inhibitor_I9"/>
</dbReference>
<dbReference type="GO" id="GO:0004252">
    <property type="term" value="F:serine-type endopeptidase activity"/>
    <property type="evidence" value="ECO:0007669"/>
    <property type="project" value="UniProtKB-UniRule"/>
</dbReference>
<keyword evidence="5 6" id="KW-0720">Serine protease</keyword>
<feature type="signal peptide" evidence="8">
    <location>
        <begin position="1"/>
        <end position="19"/>
    </location>
</feature>
<dbReference type="InterPro" id="IPR022398">
    <property type="entry name" value="Peptidase_S8_His-AS"/>
</dbReference>
<dbReference type="STRING" id="1336337.A0A3N4JUL6"/>
<evidence type="ECO:0000256" key="5">
    <source>
        <dbReference type="ARBA" id="ARBA00022825"/>
    </source>
</evidence>
<comment type="similarity">
    <text evidence="1 6 7">Belongs to the peptidase S8 family.</text>
</comment>
<accession>A0A3N4JUL6</accession>
<reference evidence="11 12" key="1">
    <citation type="journal article" date="2018" name="Nat. Ecol. Evol.">
        <title>Pezizomycetes genomes reveal the molecular basis of ectomycorrhizal truffle lifestyle.</title>
        <authorList>
            <person name="Murat C."/>
            <person name="Payen T."/>
            <person name="Noel B."/>
            <person name="Kuo A."/>
            <person name="Morin E."/>
            <person name="Chen J."/>
            <person name="Kohler A."/>
            <person name="Krizsan K."/>
            <person name="Balestrini R."/>
            <person name="Da Silva C."/>
            <person name="Montanini B."/>
            <person name="Hainaut M."/>
            <person name="Levati E."/>
            <person name="Barry K.W."/>
            <person name="Belfiori B."/>
            <person name="Cichocki N."/>
            <person name="Clum A."/>
            <person name="Dockter R.B."/>
            <person name="Fauchery L."/>
            <person name="Guy J."/>
            <person name="Iotti M."/>
            <person name="Le Tacon F."/>
            <person name="Lindquist E.A."/>
            <person name="Lipzen A."/>
            <person name="Malagnac F."/>
            <person name="Mello A."/>
            <person name="Molinier V."/>
            <person name="Miyauchi S."/>
            <person name="Poulain J."/>
            <person name="Riccioni C."/>
            <person name="Rubini A."/>
            <person name="Sitrit Y."/>
            <person name="Splivallo R."/>
            <person name="Traeger S."/>
            <person name="Wang M."/>
            <person name="Zifcakova L."/>
            <person name="Wipf D."/>
            <person name="Zambonelli A."/>
            <person name="Paolocci F."/>
            <person name="Nowrousian M."/>
            <person name="Ottonello S."/>
            <person name="Baldrian P."/>
            <person name="Spatafora J.W."/>
            <person name="Henrissat B."/>
            <person name="Nagy L.G."/>
            <person name="Aury J.M."/>
            <person name="Wincker P."/>
            <person name="Grigoriev I.V."/>
            <person name="Bonfante P."/>
            <person name="Martin F.M."/>
        </authorList>
    </citation>
    <scope>NUCLEOTIDE SEQUENCE [LARGE SCALE GENOMIC DNA]</scope>
    <source>
        <strain evidence="11 12">120613-1</strain>
    </source>
</reference>
<keyword evidence="3 8" id="KW-0732">Signal</keyword>
<dbReference type="Pfam" id="PF05922">
    <property type="entry name" value="Inhibitor_I9"/>
    <property type="match status" value="1"/>
</dbReference>
<dbReference type="InterPro" id="IPR023828">
    <property type="entry name" value="Peptidase_S8_Ser-AS"/>
</dbReference>
<evidence type="ECO:0000259" key="9">
    <source>
        <dbReference type="Pfam" id="PF00082"/>
    </source>
</evidence>
<dbReference type="PROSITE" id="PS00138">
    <property type="entry name" value="SUBTILASE_SER"/>
    <property type="match status" value="1"/>
</dbReference>
<keyword evidence="2 6" id="KW-0645">Protease</keyword>
<dbReference type="PROSITE" id="PS00137">
    <property type="entry name" value="SUBTILASE_HIS"/>
    <property type="match status" value="1"/>
</dbReference>
<dbReference type="SUPFAM" id="SSF54897">
    <property type="entry name" value="Protease propeptides/inhibitors"/>
    <property type="match status" value="1"/>
</dbReference>
<sequence length="418" mass="44150">MRHIFSLIVTILPLTGIIAAPLDDVSEPFVDEKIPNSWIVQLKEEASSQSLDDHLSWLSTVTKEVTGFAVTEQQYNFAGFVGYSGQFDVSIVEQIRTRPEVALVEQDGVVKADKSCTRQSLPSRALWGLGRISNRTGSQETYLYDSSSPYCGPGDARVYVLDSGIHSRHSDFEGRASLLWKADKTWSGEDKCGHGTHVAGTVAGKTYGVSKKAQIYAVKVLEGSSRGCRGSWAGVIGGIQTAYSHANQARKVPLSVINMSLGGGLNQAVNKAIDSVVKRGLTVVVAAGNSGDNACDYSPASAKGAIAVAASDSNDTSAPWTNKGCCVDLYAPGVDVLSAWIGSDLATNILSGTSMASPHVAGLVLYKKCLVAKLRTPASDLDELKAKGIKGVIKGDLCPSTDKKCCSPNILAYNGGCP</sequence>
<dbReference type="PANTHER" id="PTHR43806:SF11">
    <property type="entry name" value="CEREVISIN-RELATED"/>
    <property type="match status" value="1"/>
</dbReference>
<dbReference type="AlphaFoldDB" id="A0A3N4JUL6"/>
<evidence type="ECO:0000256" key="7">
    <source>
        <dbReference type="RuleBase" id="RU003355"/>
    </source>
</evidence>
<evidence type="ECO:0000256" key="8">
    <source>
        <dbReference type="SAM" id="SignalP"/>
    </source>
</evidence>
<dbReference type="InterPro" id="IPR023827">
    <property type="entry name" value="Peptidase_S8_Asp-AS"/>
</dbReference>
<evidence type="ECO:0000313" key="12">
    <source>
        <dbReference type="Proteomes" id="UP000276215"/>
    </source>
</evidence>
<dbReference type="EMBL" id="ML120370">
    <property type="protein sequence ID" value="RPB01887.1"/>
    <property type="molecule type" value="Genomic_DNA"/>
</dbReference>
<dbReference type="InterPro" id="IPR037045">
    <property type="entry name" value="S8pro/Inhibitor_I9_sf"/>
</dbReference>
<dbReference type="InterPro" id="IPR034193">
    <property type="entry name" value="PCSK9_ProteinaseK-like"/>
</dbReference>
<gene>
    <name evidence="11" type="ORF">L873DRAFT_1834374</name>
</gene>
<feature type="domain" description="Inhibitor I9" evidence="10">
    <location>
        <begin position="38"/>
        <end position="112"/>
    </location>
</feature>
<dbReference type="Gene3D" id="3.40.50.200">
    <property type="entry name" value="Peptidase S8/S53 domain"/>
    <property type="match status" value="1"/>
</dbReference>
<dbReference type="InterPro" id="IPR036852">
    <property type="entry name" value="Peptidase_S8/S53_dom_sf"/>
</dbReference>
<proteinExistence type="inferred from homology"/>
<dbReference type="InterPro" id="IPR000209">
    <property type="entry name" value="Peptidase_S8/S53_dom"/>
</dbReference>
<name>A0A3N4JUL6_9PEZI</name>
<evidence type="ECO:0000256" key="3">
    <source>
        <dbReference type="ARBA" id="ARBA00022729"/>
    </source>
</evidence>
<feature type="chain" id="PRO_5018314423" evidence="8">
    <location>
        <begin position="20"/>
        <end position="418"/>
    </location>
</feature>
<evidence type="ECO:0000313" key="11">
    <source>
        <dbReference type="EMBL" id="RPB01887.1"/>
    </source>
</evidence>
<keyword evidence="12" id="KW-1185">Reference proteome</keyword>